<evidence type="ECO:0000313" key="8">
    <source>
        <dbReference type="Proteomes" id="UP000574717"/>
    </source>
</evidence>
<reference evidence="6 7" key="1">
    <citation type="journal article" date="2020" name="Front. Microbiol.">
        <title>Single-cell genomics of novel Actinobacteria with the Wood-Ljungdahl pathway discovered in a serpentinizing system.</title>
        <authorList>
            <person name="Merino N."/>
            <person name="Kawai M."/>
            <person name="Boyd E.S."/>
            <person name="Colman D.R."/>
            <person name="McGlynn S.E."/>
            <person name="Nealson K.H."/>
            <person name="Kurokawa K."/>
            <person name="Hongoh Y."/>
        </authorList>
    </citation>
    <scope>NUCLEOTIDE SEQUENCE [LARGE SCALE GENOMIC DNA]</scope>
    <source>
        <strain evidence="2 8">S03</strain>
        <strain evidence="3 9">S34</strain>
        <strain evidence="4 6">S44</strain>
        <strain evidence="5 7">S47</strain>
    </source>
</reference>
<dbReference type="Proteomes" id="UP000574717">
    <property type="component" value="Unassembled WGS sequence"/>
</dbReference>
<evidence type="ECO:0000313" key="4">
    <source>
        <dbReference type="EMBL" id="GFP36771.1"/>
    </source>
</evidence>
<proteinExistence type="predicted"/>
<name>A0A6V8NHK7_9ACTN</name>
<gene>
    <name evidence="2" type="ORF">HKBW3S03_01293</name>
    <name evidence="3" type="ORF">HKBW3S34_01195</name>
    <name evidence="4" type="ORF">HKBW3S44_00452</name>
    <name evidence="5" type="ORF">HKBW3S47_00558</name>
</gene>
<protein>
    <submittedName>
        <fullName evidence="2">Uncharacterized protein</fullName>
    </submittedName>
</protein>
<evidence type="ECO:0000313" key="6">
    <source>
        <dbReference type="Proteomes" id="UP000561271"/>
    </source>
</evidence>
<evidence type="ECO:0000313" key="5">
    <source>
        <dbReference type="EMBL" id="GFP38858.1"/>
    </source>
</evidence>
<keyword evidence="1" id="KW-0812">Transmembrane</keyword>
<dbReference type="Proteomes" id="UP000561271">
    <property type="component" value="Unassembled WGS sequence"/>
</dbReference>
<evidence type="ECO:0000313" key="7">
    <source>
        <dbReference type="Proteomes" id="UP000569018"/>
    </source>
</evidence>
<dbReference type="EMBL" id="BLSC01000021">
    <property type="protein sequence ID" value="GFP36771.1"/>
    <property type="molecule type" value="Genomic_DNA"/>
</dbReference>
<dbReference type="Proteomes" id="UP000588083">
    <property type="component" value="Unassembled WGS sequence"/>
</dbReference>
<dbReference type="Proteomes" id="UP000569018">
    <property type="component" value="Unassembled WGS sequence"/>
</dbReference>
<organism evidence="2 8">
    <name type="scientific">Candidatus Hakubella thermalkaliphila</name>
    <dbReference type="NCBI Taxonomy" id="2754717"/>
    <lineage>
        <taxon>Bacteria</taxon>
        <taxon>Bacillati</taxon>
        <taxon>Actinomycetota</taxon>
        <taxon>Actinomycetota incertae sedis</taxon>
        <taxon>Candidatus Hakubellales</taxon>
        <taxon>Candidatus Hakubellaceae</taxon>
        <taxon>Candidatus Hakubella</taxon>
    </lineage>
</organism>
<keyword evidence="9" id="KW-1185">Reference proteome</keyword>
<comment type="caution">
    <text evidence="2">The sequence shown here is derived from an EMBL/GenBank/DDBJ whole genome shotgun (WGS) entry which is preliminary data.</text>
</comment>
<dbReference type="AlphaFoldDB" id="A0A6V8NHK7"/>
<evidence type="ECO:0000256" key="1">
    <source>
        <dbReference type="SAM" id="Phobius"/>
    </source>
</evidence>
<keyword evidence="1" id="KW-0472">Membrane</keyword>
<accession>A0A6V8NHK7</accession>
<dbReference type="RefSeq" id="WP_176231078.1">
    <property type="nucleotide sequence ID" value="NZ_BLRU01000141.1"/>
</dbReference>
<feature type="transmembrane region" description="Helical" evidence="1">
    <location>
        <begin position="12"/>
        <end position="33"/>
    </location>
</feature>
<dbReference type="EMBL" id="BLRU01000141">
    <property type="protein sequence ID" value="GFP19789.1"/>
    <property type="molecule type" value="Genomic_DNA"/>
</dbReference>
<keyword evidence="1" id="KW-1133">Transmembrane helix</keyword>
<evidence type="ECO:0000313" key="2">
    <source>
        <dbReference type="EMBL" id="GFP19789.1"/>
    </source>
</evidence>
<dbReference type="EMBL" id="BLRZ01000053">
    <property type="protein sequence ID" value="GFP30274.1"/>
    <property type="molecule type" value="Genomic_DNA"/>
</dbReference>
<evidence type="ECO:0000313" key="9">
    <source>
        <dbReference type="Proteomes" id="UP000588083"/>
    </source>
</evidence>
<sequence>MDYGNSISYSRVYLVSLLVFFLAVMALAIFAIASSWQNLFLERDDIAYIDLQEQVFEIEGDSLVSRKSLNLELER</sequence>
<evidence type="ECO:0000313" key="3">
    <source>
        <dbReference type="EMBL" id="GFP30274.1"/>
    </source>
</evidence>
<dbReference type="EMBL" id="BLSD01000019">
    <property type="protein sequence ID" value="GFP38858.1"/>
    <property type="molecule type" value="Genomic_DNA"/>
</dbReference>